<dbReference type="CDD" id="cd03294">
    <property type="entry name" value="ABC_Pro_Gly_Betaine"/>
    <property type="match status" value="1"/>
</dbReference>
<dbReference type="InterPro" id="IPR017871">
    <property type="entry name" value="ABC_transporter-like_CS"/>
</dbReference>
<gene>
    <name evidence="10" type="primary">proV</name>
    <name evidence="10" type="ORF">L9X51_09290</name>
</gene>
<comment type="catalytic activity">
    <reaction evidence="7">
        <text>a quaternary ammonium(out) + ATP + H2O = a quaternary ammonium(in) + ADP + phosphate + H(+)</text>
        <dbReference type="Rhea" id="RHEA:11036"/>
        <dbReference type="ChEBI" id="CHEBI:15377"/>
        <dbReference type="ChEBI" id="CHEBI:15378"/>
        <dbReference type="ChEBI" id="CHEBI:30616"/>
        <dbReference type="ChEBI" id="CHEBI:35267"/>
        <dbReference type="ChEBI" id="CHEBI:43474"/>
        <dbReference type="ChEBI" id="CHEBI:456216"/>
    </reaction>
</comment>
<keyword evidence="4 7" id="KW-0067">ATP-binding</keyword>
<evidence type="ECO:0000256" key="2">
    <source>
        <dbReference type="ARBA" id="ARBA00022448"/>
    </source>
</evidence>
<name>A0A9X4F7P0_9VIBR</name>
<dbReference type="Gene3D" id="3.40.50.300">
    <property type="entry name" value="P-loop containing nucleotide triphosphate hydrolases"/>
    <property type="match status" value="1"/>
</dbReference>
<evidence type="ECO:0000313" key="11">
    <source>
        <dbReference type="Proteomes" id="UP001140978"/>
    </source>
</evidence>
<organism evidence="10 11">
    <name type="scientific">Vibrio aestuarianus</name>
    <dbReference type="NCBI Taxonomy" id="28171"/>
    <lineage>
        <taxon>Bacteria</taxon>
        <taxon>Pseudomonadati</taxon>
        <taxon>Pseudomonadota</taxon>
        <taxon>Gammaproteobacteria</taxon>
        <taxon>Vibrionales</taxon>
        <taxon>Vibrionaceae</taxon>
        <taxon>Vibrio</taxon>
    </lineage>
</organism>
<keyword evidence="2 7" id="KW-0813">Transport</keyword>
<dbReference type="GO" id="GO:0006970">
    <property type="term" value="P:response to osmotic stress"/>
    <property type="evidence" value="ECO:0007669"/>
    <property type="project" value="UniProtKB-ARBA"/>
</dbReference>
<dbReference type="Proteomes" id="UP001140978">
    <property type="component" value="Unassembled WGS sequence"/>
</dbReference>
<protein>
    <recommendedName>
        <fullName evidence="7">Quaternary amine transport ATP-binding protein</fullName>
        <ecNumber evidence="7">7.6.2.9</ecNumber>
    </recommendedName>
</protein>
<dbReference type="SMART" id="SM00382">
    <property type="entry name" value="AAA"/>
    <property type="match status" value="1"/>
</dbReference>
<keyword evidence="3 7" id="KW-0547">Nucleotide-binding</keyword>
<dbReference type="Pfam" id="PF00571">
    <property type="entry name" value="CBS"/>
    <property type="match status" value="1"/>
</dbReference>
<dbReference type="RefSeq" id="WP_274676057.1">
    <property type="nucleotide sequence ID" value="NZ_JAKNAX010000020.1"/>
</dbReference>
<dbReference type="GO" id="GO:0016887">
    <property type="term" value="F:ATP hydrolysis activity"/>
    <property type="evidence" value="ECO:0007669"/>
    <property type="project" value="UniProtKB-UniRule"/>
</dbReference>
<accession>A0A9X4F7P0</accession>
<evidence type="ECO:0000256" key="3">
    <source>
        <dbReference type="ARBA" id="ARBA00022741"/>
    </source>
</evidence>
<sequence length="395" mass="43673">MSPMLEVKNLYKVFGEMPQQAFPLLEQGLDKDQIFEKTGLTVGVKDVSLSINEGEIFVIMGLSGSGKSTLVRLLNRLIEPTQGNVLLKGKDIAHISEQELREVRRKNISMVFQNFALMPHMTVLENASFGLELAGIAAPERNKSAKEALARVGLEAYCDSYPDELSGGMKQRVGLARALTNDPDILLMDEAFSALDPLIRTEMQDELIRLQNDDKRTIVFISHDLDEAMRIGDRIAIMQDGVVVQTGTPDEILHHPANDYVSSFFRGVNVASVFSAKDIARKNPAAVFKKHDNDGPAAAMQLLMDNDRDYGIVVDRSNKYSGIVSLDSLKQALKQQASLSSALLSDTITIDPELSVGELISQVAEVPYAVPVVDKQRHYYGVITKSRLLQTLDRE</sequence>
<evidence type="ECO:0000256" key="1">
    <source>
        <dbReference type="ARBA" id="ARBA00005417"/>
    </source>
</evidence>
<evidence type="ECO:0000259" key="8">
    <source>
        <dbReference type="PROSITE" id="PS50893"/>
    </source>
</evidence>
<dbReference type="SUPFAM" id="SSF52540">
    <property type="entry name" value="P-loop containing nucleoside triphosphate hydrolases"/>
    <property type="match status" value="1"/>
</dbReference>
<keyword evidence="7" id="KW-0997">Cell inner membrane</keyword>
<dbReference type="SUPFAM" id="SSF54631">
    <property type="entry name" value="CBS-domain pair"/>
    <property type="match status" value="1"/>
</dbReference>
<evidence type="ECO:0000313" key="10">
    <source>
        <dbReference type="EMBL" id="MDE1346623.1"/>
    </source>
</evidence>
<dbReference type="FunFam" id="3.40.50.300:FF:000201">
    <property type="entry name" value="Glycine betaine/L-proline ABC transporter ATP-binding protein"/>
    <property type="match status" value="1"/>
</dbReference>
<dbReference type="GO" id="GO:0006865">
    <property type="term" value="P:amino acid transport"/>
    <property type="evidence" value="ECO:0007669"/>
    <property type="project" value="UniProtKB-UniRule"/>
</dbReference>
<dbReference type="PROSITE" id="PS50893">
    <property type="entry name" value="ABC_TRANSPORTER_2"/>
    <property type="match status" value="1"/>
</dbReference>
<dbReference type="InterPro" id="IPR003593">
    <property type="entry name" value="AAA+_ATPase"/>
</dbReference>
<evidence type="ECO:0000259" key="9">
    <source>
        <dbReference type="PROSITE" id="PS51371"/>
    </source>
</evidence>
<dbReference type="Pfam" id="PF00005">
    <property type="entry name" value="ABC_tran"/>
    <property type="match status" value="1"/>
</dbReference>
<keyword evidence="5" id="KW-0029">Amino-acid transport</keyword>
<evidence type="ECO:0000256" key="7">
    <source>
        <dbReference type="RuleBase" id="RU369116"/>
    </source>
</evidence>
<evidence type="ECO:0000256" key="4">
    <source>
        <dbReference type="ARBA" id="ARBA00022840"/>
    </source>
</evidence>
<dbReference type="InterPro" id="IPR027417">
    <property type="entry name" value="P-loop_NTPase"/>
</dbReference>
<dbReference type="InterPro" id="IPR003439">
    <property type="entry name" value="ABC_transporter-like_ATP-bd"/>
</dbReference>
<dbReference type="EC" id="7.6.2.9" evidence="7"/>
<dbReference type="PROSITE" id="PS00211">
    <property type="entry name" value="ABC_TRANSPORTER_1"/>
    <property type="match status" value="1"/>
</dbReference>
<comment type="subunit">
    <text evidence="7">The complex is probably composed of two ATP-binding proteins, two transmembrane proteins and a solute-binding protein.</text>
</comment>
<dbReference type="GO" id="GO:0015418">
    <property type="term" value="F:ABC-type quaternary ammonium compound transporting activity"/>
    <property type="evidence" value="ECO:0007669"/>
    <property type="project" value="UniProtKB-EC"/>
</dbReference>
<keyword evidence="7" id="KW-0472">Membrane</keyword>
<dbReference type="AlphaFoldDB" id="A0A9X4F7P0"/>
<dbReference type="InterPro" id="IPR005892">
    <property type="entry name" value="Gly-betaine_transp_ATP-bd"/>
</dbReference>
<dbReference type="PROSITE" id="PS51371">
    <property type="entry name" value="CBS"/>
    <property type="match status" value="1"/>
</dbReference>
<dbReference type="GO" id="GO:0005524">
    <property type="term" value="F:ATP binding"/>
    <property type="evidence" value="ECO:0007669"/>
    <property type="project" value="UniProtKB-UniRule"/>
</dbReference>
<dbReference type="GO" id="GO:0005886">
    <property type="term" value="C:plasma membrane"/>
    <property type="evidence" value="ECO:0007669"/>
    <property type="project" value="UniProtKB-SubCell"/>
</dbReference>
<dbReference type="NCBIfam" id="NF007480">
    <property type="entry name" value="PRK10070.1"/>
    <property type="match status" value="1"/>
</dbReference>
<dbReference type="EMBL" id="JAKNAX010000020">
    <property type="protein sequence ID" value="MDE1346623.1"/>
    <property type="molecule type" value="Genomic_DNA"/>
</dbReference>
<reference evidence="10" key="1">
    <citation type="submission" date="2022-02" db="EMBL/GenBank/DDBJ databases">
        <title>Emergence and expansion in Europe of a Vibrio aestuarianus clonal complex pathogenic for oysters.</title>
        <authorList>
            <person name="Mesnil A."/>
            <person name="Travers M.-A."/>
        </authorList>
    </citation>
    <scope>NUCLEOTIDE SEQUENCE</scope>
    <source>
        <strain evidence="10">19_064_15T1</strain>
    </source>
</reference>
<dbReference type="SMART" id="SM00116">
    <property type="entry name" value="CBS"/>
    <property type="match status" value="2"/>
</dbReference>
<dbReference type="PANTHER" id="PTHR43869">
    <property type="entry name" value="GLYCINE BETAINE/PROLINE BETAINE TRANSPORT SYSTEM ATP-BINDING PROTEIN PROV"/>
    <property type="match status" value="1"/>
</dbReference>
<evidence type="ECO:0000256" key="5">
    <source>
        <dbReference type="ARBA" id="ARBA00022970"/>
    </source>
</evidence>
<dbReference type="Gene3D" id="3.10.580.10">
    <property type="entry name" value="CBS-domain"/>
    <property type="match status" value="1"/>
</dbReference>
<dbReference type="CDD" id="cd09831">
    <property type="entry name" value="CBS_pair_ABC_Gly_Pro_assoc"/>
    <property type="match status" value="1"/>
</dbReference>
<keyword evidence="7" id="KW-1003">Cell membrane</keyword>
<comment type="subcellular location">
    <subcellularLocation>
        <location evidence="7">Cell inner membrane</location>
        <topology evidence="7">Peripheral membrane protein</topology>
    </subcellularLocation>
</comment>
<proteinExistence type="inferred from homology"/>
<feature type="domain" description="ABC transporter" evidence="8">
    <location>
        <begin position="29"/>
        <end position="265"/>
    </location>
</feature>
<dbReference type="InterPro" id="IPR046342">
    <property type="entry name" value="CBS_dom_sf"/>
</dbReference>
<comment type="caution">
    <text evidence="10">The sequence shown here is derived from an EMBL/GenBank/DDBJ whole genome shotgun (WGS) entry which is preliminary data.</text>
</comment>
<evidence type="ECO:0000256" key="6">
    <source>
        <dbReference type="PROSITE-ProRule" id="PRU00703"/>
    </source>
</evidence>
<comment type="similarity">
    <text evidence="1 7">Belongs to the ABC transporter superfamily.</text>
</comment>
<feature type="domain" description="CBS" evidence="9">
    <location>
        <begin position="343"/>
        <end position="395"/>
    </location>
</feature>
<dbReference type="PANTHER" id="PTHR43869:SF1">
    <property type="entry name" value="GLYCINE BETAINE_PROLINE BETAINE TRANSPORT SYSTEM ATP-BINDING PROTEIN PROV"/>
    <property type="match status" value="1"/>
</dbReference>
<keyword evidence="6" id="KW-0129">CBS domain</keyword>
<dbReference type="GO" id="GO:0031460">
    <property type="term" value="P:glycine betaine transport"/>
    <property type="evidence" value="ECO:0007669"/>
    <property type="project" value="InterPro"/>
</dbReference>
<dbReference type="InterPro" id="IPR051921">
    <property type="entry name" value="ABC_osmolyte_uptake_ATP-bind"/>
</dbReference>
<dbReference type="InterPro" id="IPR000644">
    <property type="entry name" value="CBS_dom"/>
</dbReference>
<dbReference type="NCBIfam" id="TIGR01186">
    <property type="entry name" value="proV"/>
    <property type="match status" value="1"/>
</dbReference>